<dbReference type="Proteomes" id="UP000652761">
    <property type="component" value="Unassembled WGS sequence"/>
</dbReference>
<dbReference type="AlphaFoldDB" id="A0A843U4R2"/>
<evidence type="ECO:0000313" key="2">
    <source>
        <dbReference type="Proteomes" id="UP000652761"/>
    </source>
</evidence>
<accession>A0A843U4R2</accession>
<gene>
    <name evidence="1" type="ORF">Taro_009691</name>
</gene>
<sequence>MGPSCLECSKAEGKRSRWCGMARQANRPAWPGSGWERGGEGLRVHDATCMPTVTRLLSRRMAPSR</sequence>
<proteinExistence type="predicted"/>
<protein>
    <submittedName>
        <fullName evidence="1">Uncharacterized protein</fullName>
    </submittedName>
</protein>
<name>A0A843U4R2_COLES</name>
<organism evidence="1 2">
    <name type="scientific">Colocasia esculenta</name>
    <name type="common">Wild taro</name>
    <name type="synonym">Arum esculentum</name>
    <dbReference type="NCBI Taxonomy" id="4460"/>
    <lineage>
        <taxon>Eukaryota</taxon>
        <taxon>Viridiplantae</taxon>
        <taxon>Streptophyta</taxon>
        <taxon>Embryophyta</taxon>
        <taxon>Tracheophyta</taxon>
        <taxon>Spermatophyta</taxon>
        <taxon>Magnoliopsida</taxon>
        <taxon>Liliopsida</taxon>
        <taxon>Araceae</taxon>
        <taxon>Aroideae</taxon>
        <taxon>Colocasieae</taxon>
        <taxon>Colocasia</taxon>
    </lineage>
</organism>
<comment type="caution">
    <text evidence="1">The sequence shown here is derived from an EMBL/GenBank/DDBJ whole genome shotgun (WGS) entry which is preliminary data.</text>
</comment>
<keyword evidence="2" id="KW-1185">Reference proteome</keyword>
<evidence type="ECO:0000313" key="1">
    <source>
        <dbReference type="EMBL" id="MQL77286.1"/>
    </source>
</evidence>
<dbReference type="EMBL" id="NMUH01000342">
    <property type="protein sequence ID" value="MQL77286.1"/>
    <property type="molecule type" value="Genomic_DNA"/>
</dbReference>
<reference evidence="1" key="1">
    <citation type="submission" date="2017-07" db="EMBL/GenBank/DDBJ databases">
        <title>Taro Niue Genome Assembly and Annotation.</title>
        <authorList>
            <person name="Atibalentja N."/>
            <person name="Keating K."/>
            <person name="Fields C.J."/>
        </authorList>
    </citation>
    <scope>NUCLEOTIDE SEQUENCE</scope>
    <source>
        <strain evidence="1">Niue_2</strain>
        <tissue evidence="1">Leaf</tissue>
    </source>
</reference>